<reference evidence="1 2" key="1">
    <citation type="journal article" date="2022" name="Int. J. Syst. Evol. Microbiol.">
        <title>Pseudomonas petroselini sp. nov., a pathogen causing bacterial rot of parsley in Japan.</title>
        <authorList>
            <person name="Sawada H."/>
            <person name="Fujikawa T."/>
            <person name="Osada S."/>
            <person name="Satou M."/>
        </authorList>
    </citation>
    <scope>NUCLEOTIDE SEQUENCE [LARGE SCALE GENOMIC DNA]</scope>
    <source>
        <strain evidence="1 2">MAFF 311096</strain>
    </source>
</reference>
<comment type="caution">
    <text evidence="1">The sequence shown here is derived from an EMBL/GenBank/DDBJ whole genome shotgun (WGS) entry which is preliminary data.</text>
</comment>
<dbReference type="Proteomes" id="UP001154922">
    <property type="component" value="Unassembled WGS sequence"/>
</dbReference>
<dbReference type="Gene3D" id="2.40.50.460">
    <property type="match status" value="1"/>
</dbReference>
<proteinExistence type="predicted"/>
<evidence type="ECO:0000313" key="2">
    <source>
        <dbReference type="Proteomes" id="UP001154922"/>
    </source>
</evidence>
<dbReference type="RefSeq" id="WP_231808088.1">
    <property type="nucleotide sequence ID" value="NZ_JAJOZI010000033.1"/>
</dbReference>
<protein>
    <submittedName>
        <fullName evidence="1">Uncharacterized protein</fullName>
    </submittedName>
</protein>
<keyword evidence="2" id="KW-1185">Reference proteome</keyword>
<accession>A0ABS8QRC4</accession>
<feature type="non-terminal residue" evidence="1">
    <location>
        <position position="1"/>
    </location>
</feature>
<evidence type="ECO:0000313" key="1">
    <source>
        <dbReference type="EMBL" id="MCD7038231.1"/>
    </source>
</evidence>
<name>A0ABS8QRC4_9PSED</name>
<sequence>FGVDREVWPNPTVRWVELAYKLDVNEFRGNETVQLMIAHIEPR</sequence>
<reference evidence="1 2" key="2">
    <citation type="journal article" date="2023" name="Plant Pathol.">
        <title>Dismantling and reorganizing Pseudomonas marginalis sensu#lato.</title>
        <authorList>
            <person name="Sawada H."/>
            <person name="Fujikawa T."/>
            <person name="Satou M."/>
        </authorList>
    </citation>
    <scope>NUCLEOTIDE SEQUENCE [LARGE SCALE GENOMIC DNA]</scope>
    <source>
        <strain evidence="1 2">MAFF 311096</strain>
    </source>
</reference>
<gene>
    <name evidence="1" type="ORF">LRQ20_07805</name>
</gene>
<organism evidence="1 2">
    <name type="scientific">Pseudomonas petroselini</name>
    <dbReference type="NCBI Taxonomy" id="2899822"/>
    <lineage>
        <taxon>Bacteria</taxon>
        <taxon>Pseudomonadati</taxon>
        <taxon>Pseudomonadota</taxon>
        <taxon>Gammaproteobacteria</taxon>
        <taxon>Pseudomonadales</taxon>
        <taxon>Pseudomonadaceae</taxon>
        <taxon>Pseudomonas</taxon>
    </lineage>
</organism>
<dbReference type="EMBL" id="JAJOZI010000033">
    <property type="protein sequence ID" value="MCD7038231.1"/>
    <property type="molecule type" value="Genomic_DNA"/>
</dbReference>